<dbReference type="InterPro" id="IPR012454">
    <property type="entry name" value="DUF1659"/>
</dbReference>
<dbReference type="EMBL" id="LDYG01000021">
    <property type="protein sequence ID" value="KUP07624.1"/>
    <property type="molecule type" value="Genomic_DNA"/>
</dbReference>
<dbReference type="RefSeq" id="WP_059350644.1">
    <property type="nucleotide sequence ID" value="NZ_LDYG01000021.1"/>
</dbReference>
<dbReference type="AlphaFoldDB" id="A0A147KA99"/>
<dbReference type="OrthoDB" id="48766at2"/>
<accession>A0A147KA99</accession>
<dbReference type="STRING" id="1150625.Q75_05195"/>
<evidence type="ECO:0000313" key="3">
    <source>
        <dbReference type="Proteomes" id="UP000074108"/>
    </source>
</evidence>
<reference evidence="2 3" key="1">
    <citation type="journal article" date="2016" name="Front. Microbiol.">
        <title>Microevolution Analysis of Bacillus coahuilensis Unveils Differences in Phosphorus Acquisition Strategies and Their Regulation.</title>
        <authorList>
            <person name="Gomez-Lunar Z."/>
            <person name="Hernandez-Gonzalez I."/>
            <person name="Rodriguez-Torres M.D."/>
            <person name="Souza V."/>
            <person name="Olmedo-Alvarez G."/>
        </authorList>
    </citation>
    <scope>NUCLEOTIDE SEQUENCE [LARGE SCALE GENOMIC DNA]</scope>
    <source>
        <strain evidence="3">p1.1.43</strain>
    </source>
</reference>
<gene>
    <name evidence="2" type="ORF">Q75_05195</name>
</gene>
<keyword evidence="3" id="KW-1185">Reference proteome</keyword>
<name>A0A147KA99_9BACI</name>
<evidence type="ECO:0000313" key="2">
    <source>
        <dbReference type="EMBL" id="KUP07624.1"/>
    </source>
</evidence>
<organism evidence="2 3">
    <name type="scientific">Bacillus coahuilensis p1.1.43</name>
    <dbReference type="NCBI Taxonomy" id="1150625"/>
    <lineage>
        <taxon>Bacteria</taxon>
        <taxon>Bacillati</taxon>
        <taxon>Bacillota</taxon>
        <taxon>Bacilli</taxon>
        <taxon>Bacillales</taxon>
        <taxon>Bacillaceae</taxon>
        <taxon>Bacillus</taxon>
    </lineage>
</organism>
<feature type="domain" description="DUF1659" evidence="1">
    <location>
        <begin position="3"/>
        <end position="70"/>
    </location>
</feature>
<dbReference type="PATRIC" id="fig|1150625.3.peg.1091"/>
<sequence>MAQVNLKESKLRLEYGGEINEKGVQKIIAKTYGNIRLNASADDLHVVAQAIASLSSRPLLNVEKSDNFDIL</sequence>
<protein>
    <recommendedName>
        <fullName evidence="1">DUF1659 domain-containing protein</fullName>
    </recommendedName>
</protein>
<proteinExistence type="predicted"/>
<dbReference type="Proteomes" id="UP000074108">
    <property type="component" value="Unassembled WGS sequence"/>
</dbReference>
<evidence type="ECO:0000259" key="1">
    <source>
        <dbReference type="Pfam" id="PF07872"/>
    </source>
</evidence>
<dbReference type="Pfam" id="PF07872">
    <property type="entry name" value="DUF1659"/>
    <property type="match status" value="1"/>
</dbReference>
<comment type="caution">
    <text evidence="2">The sequence shown here is derived from an EMBL/GenBank/DDBJ whole genome shotgun (WGS) entry which is preliminary data.</text>
</comment>